<comment type="catalytic activity">
    <reaction evidence="5 7">
        <text>2-deoxy-D-ribose 5-phosphate = D-glyceraldehyde 3-phosphate + acetaldehyde</text>
        <dbReference type="Rhea" id="RHEA:12821"/>
        <dbReference type="ChEBI" id="CHEBI:15343"/>
        <dbReference type="ChEBI" id="CHEBI:59776"/>
        <dbReference type="ChEBI" id="CHEBI:62877"/>
        <dbReference type="EC" id="4.1.2.4"/>
    </reaction>
</comment>
<protein>
    <recommendedName>
        <fullName evidence="7">Deoxyribose-phosphate aldolase</fullName>
        <shortName evidence="7">DERA</shortName>
        <ecNumber evidence="7">4.1.2.4</ecNumber>
    </recommendedName>
    <alternativeName>
        <fullName evidence="7">2-deoxy-D-ribose 5-phosphate aldolase</fullName>
    </alternativeName>
    <alternativeName>
        <fullName evidence="7">Phosphodeoxyriboaldolase</fullName>
        <shortName evidence="7">Deoxyriboaldolase</shortName>
    </alternativeName>
</protein>
<dbReference type="GO" id="GO:0016052">
    <property type="term" value="P:carbohydrate catabolic process"/>
    <property type="evidence" value="ECO:0007669"/>
    <property type="project" value="TreeGrafter"/>
</dbReference>
<keyword evidence="4 7" id="KW-0704">Schiff base</keyword>
<dbReference type="SMART" id="SM01133">
    <property type="entry name" value="DeoC"/>
    <property type="match status" value="1"/>
</dbReference>
<sequence length="236" mass="24541">MTRAELAQMIDHTLLRPDATHSDIRRFCAEAVEYGFGTVCVNPARVALAARELSGSGVKVCTVIGFPLGATSVAAKVAEAEQAAADGAVEFDVVLNLGALKERDLAYLKNELAGVATAARGVRRDAVIKIILETALLTDEEKLLGCRLAEGQGADFVKTSTGFGPGGATVPDVRLLRKAVGERLGVKAAGGIRDLATALQMVAAGASRIGTSSGVKIIQELEDEAGPDWVLDEEGV</sequence>
<comment type="similarity">
    <text evidence="1 7">Belongs to the DeoC/FbaB aldolase family. DeoC type 1 subfamily.</text>
</comment>
<accession>A0A7C2IFE7</accession>
<comment type="function">
    <text evidence="6 7">Catalyzes a reversible aldol reaction between acetaldehyde and D-glyceraldehyde 3-phosphate to generate 2-deoxy-D-ribose 5-phosphate.</text>
</comment>
<organism evidence="8">
    <name type="scientific">Ammonifex degensii</name>
    <dbReference type="NCBI Taxonomy" id="42838"/>
    <lineage>
        <taxon>Bacteria</taxon>
        <taxon>Bacillati</taxon>
        <taxon>Bacillota</taxon>
        <taxon>Clostridia</taxon>
        <taxon>Thermoanaerobacterales</taxon>
        <taxon>Thermoanaerobacteraceae</taxon>
        <taxon>Ammonifex</taxon>
    </lineage>
</organism>
<evidence type="ECO:0000256" key="5">
    <source>
        <dbReference type="ARBA" id="ARBA00048791"/>
    </source>
</evidence>
<dbReference type="Pfam" id="PF01791">
    <property type="entry name" value="DeoC"/>
    <property type="match status" value="1"/>
</dbReference>
<evidence type="ECO:0000256" key="7">
    <source>
        <dbReference type="HAMAP-Rule" id="MF_00114"/>
    </source>
</evidence>
<dbReference type="EMBL" id="DSMU01000250">
    <property type="protein sequence ID" value="HEL65817.1"/>
    <property type="molecule type" value="Genomic_DNA"/>
</dbReference>
<keyword evidence="3 7" id="KW-0456">Lyase</keyword>
<feature type="active site" description="Proton donor/acceptor" evidence="7">
    <location>
        <position position="92"/>
    </location>
</feature>
<dbReference type="GO" id="GO:0005737">
    <property type="term" value="C:cytoplasm"/>
    <property type="evidence" value="ECO:0007669"/>
    <property type="project" value="UniProtKB-SubCell"/>
</dbReference>
<dbReference type="PIRSF" id="PIRSF001357">
    <property type="entry name" value="DeoC"/>
    <property type="match status" value="1"/>
</dbReference>
<dbReference type="FunFam" id="3.20.20.70:FF:000044">
    <property type="entry name" value="Deoxyribose-phosphate aldolase"/>
    <property type="match status" value="1"/>
</dbReference>
<dbReference type="PANTHER" id="PTHR10889">
    <property type="entry name" value="DEOXYRIBOSE-PHOSPHATE ALDOLASE"/>
    <property type="match status" value="1"/>
</dbReference>
<feature type="active site" description="Proton donor/acceptor" evidence="7">
    <location>
        <position position="187"/>
    </location>
</feature>
<evidence type="ECO:0000256" key="2">
    <source>
        <dbReference type="ARBA" id="ARBA00022490"/>
    </source>
</evidence>
<dbReference type="Gene3D" id="3.20.20.70">
    <property type="entry name" value="Aldolase class I"/>
    <property type="match status" value="1"/>
</dbReference>
<dbReference type="PANTHER" id="PTHR10889:SF1">
    <property type="entry name" value="DEOXYRIBOSE-PHOSPHATE ALDOLASE"/>
    <property type="match status" value="1"/>
</dbReference>
<comment type="pathway">
    <text evidence="7">Carbohydrate degradation; 2-deoxy-D-ribose 1-phosphate degradation; D-glyceraldehyde 3-phosphate and acetaldehyde from 2-deoxy-alpha-D-ribose 1-phosphate: step 2/2.</text>
</comment>
<dbReference type="InterPro" id="IPR013785">
    <property type="entry name" value="Aldolase_TIM"/>
</dbReference>
<dbReference type="UniPathway" id="UPA00002">
    <property type="reaction ID" value="UER00468"/>
</dbReference>
<evidence type="ECO:0000256" key="3">
    <source>
        <dbReference type="ARBA" id="ARBA00023239"/>
    </source>
</evidence>
<evidence type="ECO:0000256" key="6">
    <source>
        <dbReference type="ARBA" id="ARBA00056337"/>
    </source>
</evidence>
<feature type="active site" description="Schiff-base intermediate with acetaldehyde" evidence="7">
    <location>
        <position position="158"/>
    </location>
</feature>
<gene>
    <name evidence="7 8" type="primary">deoC</name>
    <name evidence="8" type="ORF">ENQ34_03935</name>
</gene>
<dbReference type="HAMAP" id="MF_00114">
    <property type="entry name" value="DeoC_type1"/>
    <property type="match status" value="1"/>
</dbReference>
<evidence type="ECO:0000313" key="8">
    <source>
        <dbReference type="EMBL" id="HEL65817.1"/>
    </source>
</evidence>
<dbReference type="GO" id="GO:0004139">
    <property type="term" value="F:deoxyribose-phosphate aldolase activity"/>
    <property type="evidence" value="ECO:0007669"/>
    <property type="project" value="UniProtKB-UniRule"/>
</dbReference>
<evidence type="ECO:0000256" key="1">
    <source>
        <dbReference type="ARBA" id="ARBA00010936"/>
    </source>
</evidence>
<keyword evidence="2 7" id="KW-0963">Cytoplasm</keyword>
<dbReference type="SUPFAM" id="SSF51569">
    <property type="entry name" value="Aldolase"/>
    <property type="match status" value="1"/>
</dbReference>
<dbReference type="CDD" id="cd00959">
    <property type="entry name" value="DeoC"/>
    <property type="match status" value="1"/>
</dbReference>
<dbReference type="InterPro" id="IPR002915">
    <property type="entry name" value="DeoC/FbaB/LacD_aldolase"/>
</dbReference>
<dbReference type="InterPro" id="IPR028581">
    <property type="entry name" value="DeoC_typeI"/>
</dbReference>
<dbReference type="AlphaFoldDB" id="A0A7C2IFE7"/>
<dbReference type="GO" id="GO:0006018">
    <property type="term" value="P:2-deoxyribose 1-phosphate catabolic process"/>
    <property type="evidence" value="ECO:0007669"/>
    <property type="project" value="UniProtKB-UniRule"/>
</dbReference>
<dbReference type="InterPro" id="IPR011343">
    <property type="entry name" value="DeoC"/>
</dbReference>
<evidence type="ECO:0000256" key="4">
    <source>
        <dbReference type="ARBA" id="ARBA00023270"/>
    </source>
</evidence>
<proteinExistence type="inferred from homology"/>
<comment type="subcellular location">
    <subcellularLocation>
        <location evidence="7">Cytoplasm</location>
    </subcellularLocation>
</comment>
<name>A0A7C2IFE7_9THEO</name>
<dbReference type="GO" id="GO:0009264">
    <property type="term" value="P:deoxyribonucleotide catabolic process"/>
    <property type="evidence" value="ECO:0007669"/>
    <property type="project" value="UniProtKB-UniRule"/>
</dbReference>
<dbReference type="EC" id="4.1.2.4" evidence="7"/>
<comment type="caution">
    <text evidence="8">The sequence shown here is derived from an EMBL/GenBank/DDBJ whole genome shotgun (WGS) entry which is preliminary data.</text>
</comment>
<dbReference type="NCBIfam" id="TIGR00126">
    <property type="entry name" value="deoC"/>
    <property type="match status" value="1"/>
</dbReference>
<reference evidence="8" key="1">
    <citation type="journal article" date="2020" name="mSystems">
        <title>Genome- and Community-Level Interaction Insights into Carbon Utilization and Element Cycling Functions of Hydrothermarchaeota in Hydrothermal Sediment.</title>
        <authorList>
            <person name="Zhou Z."/>
            <person name="Liu Y."/>
            <person name="Xu W."/>
            <person name="Pan J."/>
            <person name="Luo Z.H."/>
            <person name="Li M."/>
        </authorList>
    </citation>
    <scope>NUCLEOTIDE SEQUENCE [LARGE SCALE GENOMIC DNA]</scope>
    <source>
        <strain evidence="8">SpSt-300</strain>
    </source>
</reference>